<dbReference type="EMBL" id="BAABEZ010000022">
    <property type="protein sequence ID" value="GAA4456025.1"/>
    <property type="molecule type" value="Genomic_DNA"/>
</dbReference>
<gene>
    <name evidence="1" type="ORF">GCM10023092_20680</name>
</gene>
<evidence type="ECO:0008006" key="3">
    <source>
        <dbReference type="Google" id="ProtNLM"/>
    </source>
</evidence>
<dbReference type="Proteomes" id="UP001501410">
    <property type="component" value="Unassembled WGS sequence"/>
</dbReference>
<name>A0ABP8MWH1_9BACT</name>
<organism evidence="1 2">
    <name type="scientific">Rurimicrobium arvi</name>
    <dbReference type="NCBI Taxonomy" id="2049916"/>
    <lineage>
        <taxon>Bacteria</taxon>
        <taxon>Pseudomonadati</taxon>
        <taxon>Bacteroidota</taxon>
        <taxon>Chitinophagia</taxon>
        <taxon>Chitinophagales</taxon>
        <taxon>Chitinophagaceae</taxon>
        <taxon>Rurimicrobium</taxon>
    </lineage>
</organism>
<keyword evidence="2" id="KW-1185">Reference proteome</keyword>
<evidence type="ECO:0000313" key="1">
    <source>
        <dbReference type="EMBL" id="GAA4456025.1"/>
    </source>
</evidence>
<protein>
    <recommendedName>
        <fullName evidence="3">Tetratricopeptide repeat protein</fullName>
    </recommendedName>
</protein>
<sequence length="658" mass="76007">MFPADGIAQSKALQKAAQRYEIDAKRSGVDPTSEDGLPRSREFLRIDSSYYVGWMFEGIYKMDHAADYVGYKNAIAPLEKALYLLERDYGKQLSTRSSNIQVFYPVYNYQVDYGRIGYSLRECYANTEQPEKVVALMRRTLKWKFQREFILDPYNFLAWITHRYRFYTNARYSFLKGSLEENEALAMRYLDSSLQMLARNRKYNDGLFMPGYDVADKMGVYHYKCILYSYALQIDSAEKYFGLMRRNNALPHNNYANFKSVCGDFRQAAKEYSIASGVESGDKRLQEWAYYTSILDIGKAAPKDAVALCNGMIKGYGSTPGFGWYNIALSRALAYDGQLTNANKALEKAAGFKELHIGTTLGQSHYDFSIQLQRLMQKEQEIQLQRFEHKDWWYSPSVLGELGKLSGERLMLQYLIINQFAENPERDRVVYKLFSSESTVGWDEVWFLIKDFSTAFFVKRFEKELKENKRKAVDKYFRLFLAKLKLKQDKTKEAKALLLQILQDQTTDKEYEQLLLARTYEALAQCALKEKEPKAAARWTYELMRSYPQLVPFSGLKAPLRLRISGNDAAAIAALKNCNFDFEAAGSNTCYADIRFYTQNNRKQLQYRLIDAQGRVIVKEQSFSYKDATQAGKDVALRLCNIGGTESAEKAIRKEVKK</sequence>
<reference evidence="2" key="1">
    <citation type="journal article" date="2019" name="Int. J. Syst. Evol. Microbiol.">
        <title>The Global Catalogue of Microorganisms (GCM) 10K type strain sequencing project: providing services to taxonomists for standard genome sequencing and annotation.</title>
        <authorList>
            <consortium name="The Broad Institute Genomics Platform"/>
            <consortium name="The Broad Institute Genome Sequencing Center for Infectious Disease"/>
            <person name="Wu L."/>
            <person name="Ma J."/>
        </authorList>
    </citation>
    <scope>NUCLEOTIDE SEQUENCE [LARGE SCALE GENOMIC DNA]</scope>
    <source>
        <strain evidence="2">JCM 31921</strain>
    </source>
</reference>
<comment type="caution">
    <text evidence="1">The sequence shown here is derived from an EMBL/GenBank/DDBJ whole genome shotgun (WGS) entry which is preliminary data.</text>
</comment>
<evidence type="ECO:0000313" key="2">
    <source>
        <dbReference type="Proteomes" id="UP001501410"/>
    </source>
</evidence>
<accession>A0ABP8MWH1</accession>
<proteinExistence type="predicted"/>